<dbReference type="Gene3D" id="2.30.38.10">
    <property type="entry name" value="Luciferase, Domain 3"/>
    <property type="match status" value="1"/>
</dbReference>
<dbReference type="InterPro" id="IPR036736">
    <property type="entry name" value="ACP-like_sf"/>
</dbReference>
<dbReference type="InterPro" id="IPR014031">
    <property type="entry name" value="Ketoacyl_synth_C"/>
</dbReference>
<dbReference type="SMART" id="SM00823">
    <property type="entry name" value="PKS_PP"/>
    <property type="match status" value="2"/>
</dbReference>
<dbReference type="SUPFAM" id="SSF52777">
    <property type="entry name" value="CoA-dependent acyltransferases"/>
    <property type="match status" value="4"/>
</dbReference>
<dbReference type="Gene3D" id="1.10.1200.10">
    <property type="entry name" value="ACP-like"/>
    <property type="match status" value="2"/>
</dbReference>
<dbReference type="Gene3D" id="3.30.300.30">
    <property type="match status" value="1"/>
</dbReference>
<dbReference type="PROSITE" id="PS00012">
    <property type="entry name" value="PHOSPHOPANTETHEINE"/>
    <property type="match status" value="2"/>
</dbReference>
<sequence>MSTNAELRKDLLRYLLTQVKREELDVDRAKEFIRAIGEPARERDEPVAVVGLACRFPGAANKDEFWRNLVEGRESIGEFPPSRLADLRRVEGSTEAVRRGGYLDRVDLFDAEYFGIPPHDATALDPYHRNLMEVLVEAMEDAGHSRDGLRGTTTGVFVGNDHTHRLITSYLPFLSEMDFSAVTGSWSGILASRLSYLFDFRGPASVIDTGCSSGLVAVDAAVKAIRAGDCDSAFVGAVNLFLSPSSLGNETESDEFQVRAFDASANGTVWSEGVGAVYLKPLSRARADGDHVYGVLLGGAVNNDGRSNGLTAPNAQAQKNLLVGAWRRAGISPESLSYVEAHGTGTELGDPIEIKGLTSAFAEFTDRRQFCALGSVKSNIGHTVGAAGLASLIKTLLCLDRRVIPPSLHFDVPNKFLDLANAPVYVCDRLTEWEEGPTPRRAGVSAFSLSGTNCHLVVEEAPPATRPDGDTGFQLLPLSARDGDLLARTAARLADHLDTYPDLRVDDVGHTLRVGREHHDVRAVVLARTREDLLAGLRALADDDRANTPLPDGGLVATDGTALRAVLADEHRALAASAAAFLAAAPRPFADLPPSPGARRVPLPAQLLRRVRHWDETVRPGATDQQPEHDPVAALRARVADLDTALDTDPAEPDGAARDAVRLVWSQVLGYPDIQGTDDFFGLGGDSISSVKITQLLNSAFWLDVPLSALLATPTFDEFADVVINGHGLDLDRVRARLAAERARGTSEAQDYELPLTAAQRGMFVTHQIDENSLAYNVSGLMLSDGFLDAAELERCLAVLVARHDSLRSSFPVIGGQPFQRVHAQVPIAVEHRPLPPPAPGQTHESVARTEMADFVRPFRLDSAPLFRFGLFEFTDGVTGVAIDIHHIVTDGTSMGILFRDLAAIADGTPLPPLVPGYRAAVRGLLERQNATALAPHRAHWLAQFDDEVPALQLTTDWQRSETSAATGATLFTSIDGDTLAAATRFARERGLTLYMVLLGVFQQLLSRLSGQHDVVIGAPVHGRPELAYQDLVGMFVATLPLRVRAEPTDTVGEFLAGLRTTVLDAFEHQDYPLDLLIEDLGPPRIAGRRPLFDVCFVHQNTDLGLEQDGERLVEFDDGSARYDITLSTRESGGKLLLEWEYSTGLFRAETIELYAERFARLLRSVLAAADSAPLGELDLLPDRERELLTRLATGDAPVPVETSIAGLFEANAHAAPEKTALVLGGETLTYGELNARANRVAHSLLGRGVAPHSPVALLMDRSFEMITAILGVLKARCHYVPLNTEFPVERLRAMVEDAGAVVLIASGNRLDRAGELASDRLRVTDVPSCLAASDDERDPGLGGDSADEIYVMYTSGTSGAPKGSVARQRAVLRVAHQAVFYPASAEDVFLMHSDYSFDGSVYDMFGALTNGGTLVLVDRESLLDLDRLGAIIQRHQVTSFFITTALYNTLIDNVADSLGSVRRLVFGGEVASPVHVRRGFERLGPGRLAHAYGPTETTVFATVHVLETFDENDAIPIGRPVNDTSLWVLDENLAPRPVGVGGELYIGGSGLADGYLNKPDLTARRFVTVDGVPAPRLYRTGDIVTMKSNGLLYYTGRIDQQIKLRGYRIELAEIIHAAVAQPYVAAAHAGLHEAGQAKNLCLWVVFADGTARTAELRAALRRTLPAFMVPSFVVATDTLPLNKNGKVDTAALPVPGVTTETTERPEPDEKSVGPVAAAWSYILGVPVIDADTSFFDLGGDSIKAIQVVARLKENDIVVQVADLLSNPSVRSLEKLIAAAGGAGAGAGRYDTGPHSGPLTPSPVQREFLADPANHTRVFTHCLVITLDEPVTLDRLTRAVARLVGHHDLLRLRIDGTGGLSVREVDTPRHDLLHVEWAPAGLTEPVLTDYLSLLQRIVDPLGGPVVSAAAGLGQRGDEVAIAVHHLAVDVVSWGVLLADLHTFLADPDAPAPTRTIPFPRWTDAVRARAERGGFRTQLPYWLELARAAAGTGPLFDAEPVARRDTASRTVLLTESDGFSLVESVRERYGAGPADAVVAVVGRALAAVSGSDRVLLGLEGHGREPIAGNHDLTGTVGWLTCVYPHLVRVGGDPADTVDVVRRSFDRLPDRGAGFGPLLAFDTGLGTEHDELAALRPQVSLNYLGAQDMGGGSGIRYLSADVTIDPDHRSPHVVEIIAAHRDRGLEIELRCPRDWDDDGRAAGLAAALDTAFREVRDAVRTAGNRGFRTSSSISQGVLANILTDVLTEVADEVITELMDEI</sequence>
<dbReference type="InterPro" id="IPR020845">
    <property type="entry name" value="AMP-binding_CS"/>
</dbReference>
<organism evidence="7 8">
    <name type="scientific">Actinophytocola xinjiangensis</name>
    <dbReference type="NCBI Taxonomy" id="485602"/>
    <lineage>
        <taxon>Bacteria</taxon>
        <taxon>Bacillati</taxon>
        <taxon>Actinomycetota</taxon>
        <taxon>Actinomycetes</taxon>
        <taxon>Pseudonocardiales</taxon>
        <taxon>Pseudonocardiaceae</taxon>
    </lineage>
</organism>
<comment type="cofactor">
    <cofactor evidence="1">
        <name>pantetheine 4'-phosphate</name>
        <dbReference type="ChEBI" id="CHEBI:47942"/>
    </cofactor>
</comment>
<dbReference type="PROSITE" id="PS52004">
    <property type="entry name" value="KS3_2"/>
    <property type="match status" value="1"/>
</dbReference>
<dbReference type="CDD" id="cd12117">
    <property type="entry name" value="A_NRPS_Srf_like"/>
    <property type="match status" value="1"/>
</dbReference>
<dbReference type="GO" id="GO:0006633">
    <property type="term" value="P:fatty acid biosynthetic process"/>
    <property type="evidence" value="ECO:0007669"/>
    <property type="project" value="InterPro"/>
</dbReference>
<dbReference type="EMBL" id="MSIF01000007">
    <property type="protein sequence ID" value="OLF10149.1"/>
    <property type="molecule type" value="Genomic_DNA"/>
</dbReference>
<dbReference type="InterPro" id="IPR023213">
    <property type="entry name" value="CAT-like_dom_sf"/>
</dbReference>
<dbReference type="InterPro" id="IPR020841">
    <property type="entry name" value="PKS_Beta-ketoAc_synthase_dom"/>
</dbReference>
<keyword evidence="4" id="KW-0808">Transferase</keyword>
<keyword evidence="8" id="KW-1185">Reference proteome</keyword>
<keyword evidence="2" id="KW-0596">Phosphopantetheine</keyword>
<dbReference type="PROSITE" id="PS00455">
    <property type="entry name" value="AMP_BINDING"/>
    <property type="match status" value="1"/>
</dbReference>
<dbReference type="SMART" id="SM00825">
    <property type="entry name" value="PKS_KS"/>
    <property type="match status" value="1"/>
</dbReference>
<dbReference type="Gene3D" id="3.40.50.980">
    <property type="match status" value="2"/>
</dbReference>
<dbReference type="Pfam" id="PF00109">
    <property type="entry name" value="ketoacyl-synt"/>
    <property type="match status" value="1"/>
</dbReference>
<dbReference type="CDD" id="cd19531">
    <property type="entry name" value="LCL_NRPS-like"/>
    <property type="match status" value="1"/>
</dbReference>
<dbReference type="InterPro" id="IPR006162">
    <property type="entry name" value="Ppantetheine_attach_site"/>
</dbReference>
<dbReference type="GO" id="GO:0005737">
    <property type="term" value="C:cytoplasm"/>
    <property type="evidence" value="ECO:0007669"/>
    <property type="project" value="TreeGrafter"/>
</dbReference>
<dbReference type="NCBIfam" id="TIGR01733">
    <property type="entry name" value="AA-adenyl-dom"/>
    <property type="match status" value="1"/>
</dbReference>
<dbReference type="PROSITE" id="PS50075">
    <property type="entry name" value="CARRIER"/>
    <property type="match status" value="2"/>
</dbReference>
<dbReference type="SUPFAM" id="SSF47336">
    <property type="entry name" value="ACP-like"/>
    <property type="match status" value="2"/>
</dbReference>
<evidence type="ECO:0000256" key="1">
    <source>
        <dbReference type="ARBA" id="ARBA00001957"/>
    </source>
</evidence>
<dbReference type="Pfam" id="PF00550">
    <property type="entry name" value="PP-binding"/>
    <property type="match status" value="2"/>
</dbReference>
<reference evidence="7 8" key="1">
    <citation type="submission" date="2016-12" db="EMBL/GenBank/DDBJ databases">
        <title>The draft genome sequence of Actinophytocola xinjiangensis.</title>
        <authorList>
            <person name="Wang W."/>
            <person name="Yuan L."/>
        </authorList>
    </citation>
    <scope>NUCLEOTIDE SEQUENCE [LARGE SCALE GENOMIC DNA]</scope>
    <source>
        <strain evidence="7 8">CGMCC 4.4663</strain>
    </source>
</reference>
<dbReference type="InterPro" id="IPR020806">
    <property type="entry name" value="PKS_PP-bd"/>
</dbReference>
<dbReference type="InterPro" id="IPR045851">
    <property type="entry name" value="AMP-bd_C_sf"/>
</dbReference>
<dbReference type="GO" id="GO:0031177">
    <property type="term" value="F:phosphopantetheine binding"/>
    <property type="evidence" value="ECO:0007669"/>
    <property type="project" value="InterPro"/>
</dbReference>
<dbReference type="InterPro" id="IPR025110">
    <property type="entry name" value="AMP-bd_C"/>
</dbReference>
<name>A0A7Z0WM06_9PSEU</name>
<dbReference type="Pfam" id="PF22621">
    <property type="entry name" value="CurL-like_PKS_C"/>
    <property type="match status" value="1"/>
</dbReference>
<evidence type="ECO:0000313" key="7">
    <source>
        <dbReference type="EMBL" id="OLF10149.1"/>
    </source>
</evidence>
<dbReference type="Proteomes" id="UP000185696">
    <property type="component" value="Unassembled WGS sequence"/>
</dbReference>
<dbReference type="Pfam" id="PF02801">
    <property type="entry name" value="Ketoacyl-synt_C"/>
    <property type="match status" value="1"/>
</dbReference>
<dbReference type="SUPFAM" id="SSF53901">
    <property type="entry name" value="Thiolase-like"/>
    <property type="match status" value="1"/>
</dbReference>
<dbReference type="RefSeq" id="WP_075133870.1">
    <property type="nucleotide sequence ID" value="NZ_MSIF01000007.1"/>
</dbReference>
<dbReference type="OrthoDB" id="5478077at2"/>
<feature type="domain" description="Carrier" evidence="5">
    <location>
        <begin position="1707"/>
        <end position="1781"/>
    </location>
</feature>
<feature type="domain" description="Carrier" evidence="5">
    <location>
        <begin position="652"/>
        <end position="727"/>
    </location>
</feature>
<dbReference type="Gene3D" id="3.30.559.30">
    <property type="entry name" value="Nonribosomal peptide synthetase, condensation domain"/>
    <property type="match status" value="2"/>
</dbReference>
<dbReference type="InterPro" id="IPR009081">
    <property type="entry name" value="PP-bd_ACP"/>
</dbReference>
<dbReference type="Pfam" id="PF00668">
    <property type="entry name" value="Condensation"/>
    <property type="match status" value="2"/>
</dbReference>
<dbReference type="PANTHER" id="PTHR45527">
    <property type="entry name" value="NONRIBOSOMAL PEPTIDE SYNTHETASE"/>
    <property type="match status" value="1"/>
</dbReference>
<evidence type="ECO:0000259" key="5">
    <source>
        <dbReference type="PROSITE" id="PS50075"/>
    </source>
</evidence>
<dbReference type="CDD" id="cd00833">
    <property type="entry name" value="PKS"/>
    <property type="match status" value="1"/>
</dbReference>
<evidence type="ECO:0000259" key="6">
    <source>
        <dbReference type="PROSITE" id="PS52004"/>
    </source>
</evidence>
<evidence type="ECO:0000256" key="3">
    <source>
        <dbReference type="ARBA" id="ARBA00022553"/>
    </source>
</evidence>
<protein>
    <submittedName>
        <fullName evidence="7">Non-ribosomal peptide synthetase</fullName>
    </submittedName>
</protein>
<dbReference type="InterPro" id="IPR001242">
    <property type="entry name" value="Condensation_dom"/>
</dbReference>
<dbReference type="Gene3D" id="3.30.559.10">
    <property type="entry name" value="Chloramphenicol acetyltransferase-like domain"/>
    <property type="match status" value="2"/>
</dbReference>
<dbReference type="GO" id="GO:0043041">
    <property type="term" value="P:amino acid activation for nonribosomal peptide biosynthetic process"/>
    <property type="evidence" value="ECO:0007669"/>
    <property type="project" value="TreeGrafter"/>
</dbReference>
<proteinExistence type="predicted"/>
<dbReference type="InterPro" id="IPR000873">
    <property type="entry name" value="AMP-dep_synth/lig_dom"/>
</dbReference>
<comment type="caution">
    <text evidence="7">The sequence shown here is derived from an EMBL/GenBank/DDBJ whole genome shotgun (WGS) entry which is preliminary data.</text>
</comment>
<dbReference type="GO" id="GO:0044550">
    <property type="term" value="P:secondary metabolite biosynthetic process"/>
    <property type="evidence" value="ECO:0007669"/>
    <property type="project" value="TreeGrafter"/>
</dbReference>
<dbReference type="Gene3D" id="3.40.47.10">
    <property type="match status" value="1"/>
</dbReference>
<keyword evidence="3" id="KW-0597">Phosphoprotein</keyword>
<feature type="domain" description="Ketosynthase family 3 (KS3)" evidence="6">
    <location>
        <begin position="44"/>
        <end position="460"/>
    </location>
</feature>
<evidence type="ECO:0000256" key="4">
    <source>
        <dbReference type="ARBA" id="ARBA00022679"/>
    </source>
</evidence>
<dbReference type="InterPro" id="IPR010071">
    <property type="entry name" value="AA_adenyl_dom"/>
</dbReference>
<dbReference type="GO" id="GO:0004315">
    <property type="term" value="F:3-oxoacyl-[acyl-carrier-protein] synthase activity"/>
    <property type="evidence" value="ECO:0007669"/>
    <property type="project" value="InterPro"/>
</dbReference>
<dbReference type="InterPro" id="IPR016039">
    <property type="entry name" value="Thiolase-like"/>
</dbReference>
<dbReference type="InterPro" id="IPR018201">
    <property type="entry name" value="Ketoacyl_synth_AS"/>
</dbReference>
<dbReference type="InterPro" id="IPR014030">
    <property type="entry name" value="Ketoacyl_synth_N"/>
</dbReference>
<gene>
    <name evidence="7" type="ORF">BLA60_17025</name>
</gene>
<dbReference type="PANTHER" id="PTHR45527:SF1">
    <property type="entry name" value="FATTY ACID SYNTHASE"/>
    <property type="match status" value="1"/>
</dbReference>
<evidence type="ECO:0000313" key="8">
    <source>
        <dbReference type="Proteomes" id="UP000185696"/>
    </source>
</evidence>
<dbReference type="Gene3D" id="1.10.1240.100">
    <property type="match status" value="1"/>
</dbReference>
<evidence type="ECO:0000256" key="2">
    <source>
        <dbReference type="ARBA" id="ARBA00022450"/>
    </source>
</evidence>
<dbReference type="Pfam" id="PF00501">
    <property type="entry name" value="AMP-binding"/>
    <property type="match status" value="1"/>
</dbReference>
<dbReference type="Pfam" id="PF13193">
    <property type="entry name" value="AMP-binding_C"/>
    <property type="match status" value="1"/>
</dbReference>
<dbReference type="SUPFAM" id="SSF56801">
    <property type="entry name" value="Acetyl-CoA synthetase-like"/>
    <property type="match status" value="1"/>
</dbReference>
<accession>A0A7Z0WM06</accession>
<dbReference type="PROSITE" id="PS00606">
    <property type="entry name" value="KS3_1"/>
    <property type="match status" value="1"/>
</dbReference>